<evidence type="ECO:0000256" key="2">
    <source>
        <dbReference type="ARBA" id="ARBA00038350"/>
    </source>
</evidence>
<protein>
    <submittedName>
        <fullName evidence="4">Phosphopantothenoylcysteine decarboxylase</fullName>
    </submittedName>
</protein>
<dbReference type="STRING" id="6334.A0A0V1BUS8"/>
<dbReference type="Gene3D" id="3.40.50.1950">
    <property type="entry name" value="Flavin prenyltransferase-like"/>
    <property type="match status" value="1"/>
</dbReference>
<dbReference type="OrthoDB" id="1532798at2759"/>
<sequence length="517" mass="57232">MLQQCDVVFCQIETLISRMTSRGRFDFGSLSSIFDCTVPALDPRRLPNDLQPKFYVSMSERLVNADGVSKSAAEVVASPAEKKIRTDSTLSNSTGCAVAKLDKKFSFNRDRNHFNVLIGCTGSVASTKLPELVHQILQNCHHPNGRVDVRVVTTENALAFFEIDKLSALVYRDADELMAWKQRGDPVLHVELRRWADILVIAPLDANSMAKISNGICDNLLTSLVRAWDGAKPVYICPAMNTYMWEHPLTYKQMDKLKNFFGFKEVPCIEKELMCGDRGYGAMASVDMIVSIVQCAMKSHFAIYSDENWVIDLPLLLNKLPSNPTPPRPTPTPVATFTPANGTPILRLYPKEPACQFPSAPIPTASPISESNIGLHTTSDQTLRIEGIEWNTAHTPNVPRNRYTPINDHLRAFAQTIHSISVAIWSELLNFIAGTISLVNKAVGCCKAHDDGPIEFCSQITLYAEQNFLTSGSVITTNRFLCHKSRKSMRASSSSSLSASYVRPLPIYSSLTVAAID</sequence>
<dbReference type="Pfam" id="PF02441">
    <property type="entry name" value="Flavoprotein"/>
    <property type="match status" value="1"/>
</dbReference>
<evidence type="ECO:0000313" key="5">
    <source>
        <dbReference type="Proteomes" id="UP000054776"/>
    </source>
</evidence>
<evidence type="ECO:0000256" key="1">
    <source>
        <dbReference type="ARBA" id="ARBA00022993"/>
    </source>
</evidence>
<keyword evidence="5" id="KW-1185">Reference proteome</keyword>
<dbReference type="GO" id="GO:0004633">
    <property type="term" value="F:phosphopantothenoylcysteine decarboxylase activity"/>
    <property type="evidence" value="ECO:0007669"/>
    <property type="project" value="TreeGrafter"/>
</dbReference>
<proteinExistence type="inferred from homology"/>
<dbReference type="PANTHER" id="PTHR14359">
    <property type="entry name" value="HOMO-OLIGOMERIC FLAVIN CONTAINING CYS DECARBOXYLASE FAMILY"/>
    <property type="match status" value="1"/>
</dbReference>
<accession>A0A0V1BUS8</accession>
<reference evidence="4 5" key="1">
    <citation type="submission" date="2015-01" db="EMBL/GenBank/DDBJ databases">
        <title>Evolution of Trichinella species and genotypes.</title>
        <authorList>
            <person name="Korhonen P.K."/>
            <person name="Edoardo P."/>
            <person name="Giuseppe L.R."/>
            <person name="Gasser R.B."/>
        </authorList>
    </citation>
    <scope>NUCLEOTIDE SEQUENCE [LARGE SCALE GENOMIC DNA]</scope>
    <source>
        <strain evidence="4">ISS3</strain>
    </source>
</reference>
<dbReference type="AlphaFoldDB" id="A0A0V1BUS8"/>
<dbReference type="GO" id="GO:0010181">
    <property type="term" value="F:FMN binding"/>
    <property type="evidence" value="ECO:0007669"/>
    <property type="project" value="TreeGrafter"/>
</dbReference>
<dbReference type="InterPro" id="IPR036551">
    <property type="entry name" value="Flavin_trans-like"/>
</dbReference>
<comment type="caution">
    <text evidence="4">The sequence shown here is derived from an EMBL/GenBank/DDBJ whole genome shotgun (WGS) entry which is preliminary data.</text>
</comment>
<evidence type="ECO:0000313" key="4">
    <source>
        <dbReference type="EMBL" id="KRY40460.1"/>
    </source>
</evidence>
<dbReference type="InParanoid" id="A0A0V1BUS8"/>
<dbReference type="InterPro" id="IPR003382">
    <property type="entry name" value="Flavoprotein"/>
</dbReference>
<name>A0A0V1BUS8_TRISP</name>
<dbReference type="EMBL" id="JYDH01000012">
    <property type="protein sequence ID" value="KRY40460.1"/>
    <property type="molecule type" value="Genomic_DNA"/>
</dbReference>
<keyword evidence="1" id="KW-0173">Coenzyme A biosynthesis</keyword>
<organism evidence="4 5">
    <name type="scientific">Trichinella spiralis</name>
    <name type="common">Trichina worm</name>
    <dbReference type="NCBI Taxonomy" id="6334"/>
    <lineage>
        <taxon>Eukaryota</taxon>
        <taxon>Metazoa</taxon>
        <taxon>Ecdysozoa</taxon>
        <taxon>Nematoda</taxon>
        <taxon>Enoplea</taxon>
        <taxon>Dorylaimia</taxon>
        <taxon>Trichinellida</taxon>
        <taxon>Trichinellidae</taxon>
        <taxon>Trichinella</taxon>
    </lineage>
</organism>
<evidence type="ECO:0000259" key="3">
    <source>
        <dbReference type="Pfam" id="PF02441"/>
    </source>
</evidence>
<feature type="domain" description="Flavoprotein" evidence="3">
    <location>
        <begin position="115"/>
        <end position="290"/>
    </location>
</feature>
<dbReference type="GO" id="GO:0015937">
    <property type="term" value="P:coenzyme A biosynthetic process"/>
    <property type="evidence" value="ECO:0007669"/>
    <property type="project" value="UniProtKB-KW"/>
</dbReference>
<dbReference type="PANTHER" id="PTHR14359:SF6">
    <property type="entry name" value="PHOSPHOPANTOTHENOYLCYSTEINE DECARBOXYLASE"/>
    <property type="match status" value="1"/>
</dbReference>
<dbReference type="GO" id="GO:0071513">
    <property type="term" value="C:phosphopantothenoylcysteine decarboxylase complex"/>
    <property type="evidence" value="ECO:0007669"/>
    <property type="project" value="TreeGrafter"/>
</dbReference>
<dbReference type="SUPFAM" id="SSF52507">
    <property type="entry name" value="Homo-oligomeric flavin-containing Cys decarboxylases, HFCD"/>
    <property type="match status" value="1"/>
</dbReference>
<comment type="similarity">
    <text evidence="2">Belongs to the HFCD (homooligomeric flavin containing Cys decarboxylase) superfamily.</text>
</comment>
<dbReference type="Proteomes" id="UP000054776">
    <property type="component" value="Unassembled WGS sequence"/>
</dbReference>
<dbReference type="eggNOG" id="KOG0672">
    <property type="taxonomic scope" value="Eukaryota"/>
</dbReference>
<gene>
    <name evidence="4" type="primary">Ppcdc</name>
    <name evidence="4" type="ORF">T01_8646</name>
</gene>